<dbReference type="Pfam" id="PF00501">
    <property type="entry name" value="AMP-binding"/>
    <property type="match status" value="1"/>
</dbReference>
<dbReference type="PANTHER" id="PTHR44845:SF6">
    <property type="entry name" value="BETA-ALANINE-ACTIVATING ENZYME"/>
    <property type="match status" value="1"/>
</dbReference>
<sequence>MRESLQVFLKNATFQYGSRVAYQFQKKRYRYKDIDLLSDQLANALKSRDILVGDRVGILTNNPIHNVITYLAALKVGAVCVPLNPGQDQTIVNEIKKVSEIKCFVVDEKMYKFYGPSTFQEQSIFSLEVFKDSSAVCDLKDIQCFSTDYISTDIEDDNESFIFFTSGSTGVKKGVVLQRKSLLEFIKWGGDFLGVTSNDKFLCHAPLYFDMSLFSLFIPFSLGGMCVLTSNEQRNNPRYLNQLITEEQVSVLHLVPSSLKLLLNEKNQDYKSVRFLGLAGEALPSGNIQMVRSAFQHAHIVNFYGSTEVNEALAFFLPQNVEGMKRLPIGKPLKHVEVCVLNQDLLPCKEGEVGELYVNSSTMLKCYVNKSIDTTFKFLGEDSILKYFPTGDLVKFENDLFYYMGRKDDMVKVQGKRVYLSEVRDLVSKHEAINEVFVCMYKGSLISIVNSNTVINSLEMRVYCSKYLEPHAIPSKFIFIENHLPKTSTGKIDRKLLQECLGG</sequence>
<comment type="caution">
    <text evidence="4">The sequence shown here is derived from an EMBL/GenBank/DDBJ whole genome shotgun (WGS) entry which is preliminary data.</text>
</comment>
<dbReference type="Gene3D" id="3.30.300.30">
    <property type="match status" value="1"/>
</dbReference>
<evidence type="ECO:0000313" key="4">
    <source>
        <dbReference type="EMBL" id="KEK18543.1"/>
    </source>
</evidence>
<protein>
    <recommendedName>
        <fullName evidence="3">AMP-dependent synthetase/ligase domain-containing protein</fullName>
    </recommendedName>
</protein>
<dbReference type="RefSeq" id="WP_034640565.1">
    <property type="nucleotide sequence ID" value="NZ_CBCSJC010000014.1"/>
</dbReference>
<keyword evidence="5" id="KW-1185">Reference proteome</keyword>
<dbReference type="InterPro" id="IPR000873">
    <property type="entry name" value="AMP-dep_synth/lig_dom"/>
</dbReference>
<feature type="domain" description="AMP-dependent synthetase/ligase" evidence="3">
    <location>
        <begin position="15"/>
        <end position="367"/>
    </location>
</feature>
<proteinExistence type="predicted"/>
<dbReference type="EMBL" id="JOTN01000013">
    <property type="protein sequence ID" value="KEK18543.1"/>
    <property type="molecule type" value="Genomic_DNA"/>
</dbReference>
<keyword evidence="1" id="KW-0596">Phosphopantetheine</keyword>
<accession>A0A073K8G2</accession>
<evidence type="ECO:0000256" key="2">
    <source>
        <dbReference type="ARBA" id="ARBA00022553"/>
    </source>
</evidence>
<dbReference type="Proteomes" id="UP000027822">
    <property type="component" value="Unassembled WGS sequence"/>
</dbReference>
<dbReference type="SUPFAM" id="SSF56801">
    <property type="entry name" value="Acetyl-CoA synthetase-like"/>
    <property type="match status" value="1"/>
</dbReference>
<dbReference type="InterPro" id="IPR042099">
    <property type="entry name" value="ANL_N_sf"/>
</dbReference>
<organism evidence="4 5">
    <name type="scientific">Bacillus manliponensis</name>
    <dbReference type="NCBI Taxonomy" id="574376"/>
    <lineage>
        <taxon>Bacteria</taxon>
        <taxon>Bacillati</taxon>
        <taxon>Bacillota</taxon>
        <taxon>Bacilli</taxon>
        <taxon>Bacillales</taxon>
        <taxon>Bacillaceae</taxon>
        <taxon>Bacillus</taxon>
        <taxon>Bacillus cereus group</taxon>
    </lineage>
</organism>
<gene>
    <name evidence="4" type="ORF">BAMA_04555</name>
</gene>
<dbReference type="Gene3D" id="3.40.50.12780">
    <property type="entry name" value="N-terminal domain of ligase-like"/>
    <property type="match status" value="1"/>
</dbReference>
<dbReference type="eggNOG" id="COG1020">
    <property type="taxonomic scope" value="Bacteria"/>
</dbReference>
<dbReference type="OrthoDB" id="9765680at2"/>
<dbReference type="AlphaFoldDB" id="A0A073K8G2"/>
<keyword evidence="2" id="KW-0597">Phosphoprotein</keyword>
<evidence type="ECO:0000256" key="1">
    <source>
        <dbReference type="ARBA" id="ARBA00022450"/>
    </source>
</evidence>
<dbReference type="InterPro" id="IPR045851">
    <property type="entry name" value="AMP-bd_C_sf"/>
</dbReference>
<name>A0A073K8G2_9BACI</name>
<dbReference type="STRING" id="574376.BAMA_04555"/>
<dbReference type="PANTHER" id="PTHR44845">
    <property type="entry name" value="CARRIER DOMAIN-CONTAINING PROTEIN"/>
    <property type="match status" value="1"/>
</dbReference>
<reference evidence="4 5" key="1">
    <citation type="submission" date="2014-06" db="EMBL/GenBank/DDBJ databases">
        <title>Draft genome sequence of Bacillus manliponensis JCM 15802 (MCCC 1A00708).</title>
        <authorList>
            <person name="Lai Q."/>
            <person name="Liu Y."/>
            <person name="Shao Z."/>
        </authorList>
    </citation>
    <scope>NUCLEOTIDE SEQUENCE [LARGE SCALE GENOMIC DNA]</scope>
    <source>
        <strain evidence="4 5">JCM 15802</strain>
    </source>
</reference>
<evidence type="ECO:0000313" key="5">
    <source>
        <dbReference type="Proteomes" id="UP000027822"/>
    </source>
</evidence>
<evidence type="ECO:0000259" key="3">
    <source>
        <dbReference type="Pfam" id="PF00501"/>
    </source>
</evidence>